<evidence type="ECO:0000313" key="6">
    <source>
        <dbReference type="Proteomes" id="UP000184128"/>
    </source>
</evidence>
<dbReference type="SMART" id="SM00967">
    <property type="entry name" value="SpoU_sub_bind"/>
    <property type="match status" value="1"/>
</dbReference>
<keyword evidence="3 5" id="KW-0808">Transferase</keyword>
<dbReference type="InterPro" id="IPR053888">
    <property type="entry name" value="MRM3-like_sub_bind"/>
</dbReference>
<dbReference type="GO" id="GO:0006396">
    <property type="term" value="P:RNA processing"/>
    <property type="evidence" value="ECO:0007669"/>
    <property type="project" value="InterPro"/>
</dbReference>
<dbReference type="GO" id="GO:0032259">
    <property type="term" value="P:methylation"/>
    <property type="evidence" value="ECO:0007669"/>
    <property type="project" value="UniProtKB-KW"/>
</dbReference>
<sequence>MFQITSVNNPQVKKWKKLSLKKERVKQQSYLIEGFHLVEEALKYKKDALTNIIVREDLLEGEDFLNLNLDTDQIIVVSLNVAEEISKTQTNQGIFAELAITTNDFPKEIEGPILLLDAVQDPGNVGTMIRSADAAGFQGVFLGKGTVDLYNAKTLRSAQGSHFHLEIYEGELKDFIPAFKEEGYPVFGTALNEEAVSYKEVYVDTPFSLVVGNEGSGMNNEIVSMIDQNIFIPMIGQAESLNVAIAASILMFHFIQ</sequence>
<dbReference type="InterPro" id="IPR001537">
    <property type="entry name" value="SpoU_MeTrfase"/>
</dbReference>
<protein>
    <submittedName>
        <fullName evidence="5">RNA methyltransferase, TrmH family</fullName>
    </submittedName>
</protein>
<proteinExistence type="inferred from homology"/>
<dbReference type="Gene3D" id="3.30.1330.30">
    <property type="match status" value="1"/>
</dbReference>
<dbReference type="SUPFAM" id="SSF75217">
    <property type="entry name" value="alpha/beta knot"/>
    <property type="match status" value="1"/>
</dbReference>
<dbReference type="GO" id="GO:0005737">
    <property type="term" value="C:cytoplasm"/>
    <property type="evidence" value="ECO:0007669"/>
    <property type="project" value="UniProtKB-ARBA"/>
</dbReference>
<organism evidence="5 6">
    <name type="scientific">Atopostipes suicloacalis DSM 15692</name>
    <dbReference type="NCBI Taxonomy" id="1121025"/>
    <lineage>
        <taxon>Bacteria</taxon>
        <taxon>Bacillati</taxon>
        <taxon>Bacillota</taxon>
        <taxon>Bacilli</taxon>
        <taxon>Lactobacillales</taxon>
        <taxon>Carnobacteriaceae</taxon>
        <taxon>Atopostipes</taxon>
    </lineage>
</organism>
<comment type="similarity">
    <text evidence="1">Belongs to the class IV-like SAM-binding methyltransferase superfamily. RNA methyltransferase TrmH family.</text>
</comment>
<dbReference type="Proteomes" id="UP000184128">
    <property type="component" value="Unassembled WGS sequence"/>
</dbReference>
<dbReference type="InterPro" id="IPR051259">
    <property type="entry name" value="rRNA_Methyltransferase"/>
</dbReference>
<evidence type="ECO:0000259" key="4">
    <source>
        <dbReference type="SMART" id="SM00967"/>
    </source>
</evidence>
<dbReference type="PANTHER" id="PTHR43191">
    <property type="entry name" value="RRNA METHYLTRANSFERASE 3"/>
    <property type="match status" value="1"/>
</dbReference>
<dbReference type="Pfam" id="PF22435">
    <property type="entry name" value="MRM3-like_sub_bind"/>
    <property type="match status" value="1"/>
</dbReference>
<dbReference type="STRING" id="1121025.SAMN02745249_00532"/>
<accession>A0A1M4TWA9</accession>
<keyword evidence="2 5" id="KW-0489">Methyltransferase</keyword>
<dbReference type="Pfam" id="PF00588">
    <property type="entry name" value="SpoU_methylase"/>
    <property type="match status" value="1"/>
</dbReference>
<dbReference type="CDD" id="cd18095">
    <property type="entry name" value="SpoU-like_rRNA-MTase"/>
    <property type="match status" value="1"/>
</dbReference>
<dbReference type="InterPro" id="IPR013123">
    <property type="entry name" value="SpoU_subst-bd"/>
</dbReference>
<reference evidence="5 6" key="1">
    <citation type="submission" date="2016-11" db="EMBL/GenBank/DDBJ databases">
        <authorList>
            <person name="Jaros S."/>
            <person name="Januszkiewicz K."/>
            <person name="Wedrychowicz H."/>
        </authorList>
    </citation>
    <scope>NUCLEOTIDE SEQUENCE [LARGE SCALE GENOMIC DNA]</scope>
    <source>
        <strain evidence="5 6">DSM 15692</strain>
    </source>
</reference>
<keyword evidence="6" id="KW-1185">Reference proteome</keyword>
<name>A0A1M4TWA9_9LACT</name>
<dbReference type="RefSeq" id="WP_073295936.1">
    <property type="nucleotide sequence ID" value="NZ_FQUF01000006.1"/>
</dbReference>
<dbReference type="GO" id="GO:0008173">
    <property type="term" value="F:RNA methyltransferase activity"/>
    <property type="evidence" value="ECO:0007669"/>
    <property type="project" value="InterPro"/>
</dbReference>
<dbReference type="OrthoDB" id="9794400at2"/>
<gene>
    <name evidence="5" type="ORF">SAMN02745249_00532</name>
</gene>
<feature type="domain" description="RNA 2-O ribose methyltransferase substrate binding" evidence="4">
    <location>
        <begin position="31"/>
        <end position="104"/>
    </location>
</feature>
<dbReference type="PANTHER" id="PTHR43191:SF2">
    <property type="entry name" value="RRNA METHYLTRANSFERASE 3, MITOCHONDRIAL"/>
    <property type="match status" value="1"/>
</dbReference>
<dbReference type="InterPro" id="IPR029026">
    <property type="entry name" value="tRNA_m1G_MTases_N"/>
</dbReference>
<dbReference type="InterPro" id="IPR029064">
    <property type="entry name" value="Ribosomal_eL30-like_sf"/>
</dbReference>
<dbReference type="EMBL" id="FQUF01000006">
    <property type="protein sequence ID" value="SHE48597.1"/>
    <property type="molecule type" value="Genomic_DNA"/>
</dbReference>
<evidence type="ECO:0000256" key="2">
    <source>
        <dbReference type="ARBA" id="ARBA00022603"/>
    </source>
</evidence>
<dbReference type="SUPFAM" id="SSF55315">
    <property type="entry name" value="L30e-like"/>
    <property type="match status" value="1"/>
</dbReference>
<dbReference type="InterPro" id="IPR029028">
    <property type="entry name" value="Alpha/beta_knot_MTases"/>
</dbReference>
<dbReference type="GO" id="GO:0003723">
    <property type="term" value="F:RNA binding"/>
    <property type="evidence" value="ECO:0007669"/>
    <property type="project" value="InterPro"/>
</dbReference>
<dbReference type="Gene3D" id="3.40.1280.10">
    <property type="match status" value="1"/>
</dbReference>
<dbReference type="AlphaFoldDB" id="A0A1M4TWA9"/>
<evidence type="ECO:0000256" key="3">
    <source>
        <dbReference type="ARBA" id="ARBA00022679"/>
    </source>
</evidence>
<evidence type="ECO:0000313" key="5">
    <source>
        <dbReference type="EMBL" id="SHE48597.1"/>
    </source>
</evidence>
<evidence type="ECO:0000256" key="1">
    <source>
        <dbReference type="ARBA" id="ARBA00007228"/>
    </source>
</evidence>